<dbReference type="PROSITE" id="PS50072">
    <property type="entry name" value="CSA_PPIASE_2"/>
    <property type="match status" value="1"/>
</dbReference>
<dbReference type="IntAct" id="A0A1D6H3F1">
    <property type="interactions" value="4"/>
</dbReference>
<feature type="compositionally biased region" description="Basic residues" evidence="2">
    <location>
        <begin position="721"/>
        <end position="735"/>
    </location>
</feature>
<feature type="compositionally biased region" description="Low complexity" evidence="2">
    <location>
        <begin position="791"/>
        <end position="804"/>
    </location>
</feature>
<dbReference type="AlphaFoldDB" id="A0A1D6H3F1"/>
<feature type="compositionally biased region" description="Low complexity" evidence="2">
    <location>
        <begin position="767"/>
        <end position="777"/>
    </location>
</feature>
<feature type="compositionally biased region" description="Polar residues" evidence="2">
    <location>
        <begin position="439"/>
        <end position="463"/>
    </location>
</feature>
<feature type="compositionally biased region" description="Low complexity" evidence="2">
    <location>
        <begin position="826"/>
        <end position="838"/>
    </location>
</feature>
<evidence type="ECO:0000256" key="1">
    <source>
        <dbReference type="ARBA" id="ARBA00007365"/>
    </source>
</evidence>
<sequence>MGRKKNPIVFLDVSVGDEPDERMIFELFADVAPLTTENFRALCTGELGIGQKTKKPLCYKGTLFHRVIKGFMAQSVPCFLVHDVGCKTDDIDCFSYHIVFKGGDIAKENDSCVTSCFENDYDFNYGTGSGGENIYSGKFTDETCVLLHDDRGLLTTADTGFKPSGSQFCITFKPNSHLDRKHTVFGKLVVGSDVLKRIEQVDVQSPDSTPVIPVTIVNCGELIERKDIGSMSIEIDKKRAAKSKLTRDITSDEESNEGQHKRRRNKSSKRRRKKRRYSYSESDSSSESETESSDYESDSDTYSSDSSDVSSSSDDRRRRRKRHSKKNKRKHSRRKRDHRRERRRRKRGRKSKQKSKSSEDARSKRHRRGRKFKASSQVSEENLAGVAALKDATSPQQKSGIQRSPAQDVSSLQNGEVHTNGVNDSKIERNAAVMPVLTGNRSKSRSQSMSVNHSMSKSMSISPRRSPMKRSSTSPKRSLSRSPVDNNHSRSPIRTPKRSVSRSPARRQIMSRSPARSPPRNSSRSLHISRSPVKAHRRSISRSSARSMQQRSPSRSLERTHVRKSISPSPPLEKGRSITRTSVVSPLRSVSRSPARISRSPHRPSRRSPMRSPRWNIRRSLSRSPARIPRRSVSRSPVRGGRPRRNISRSPSPHRRVVTPPNNGRSPSRSGSPDGSPKRIRRGRGFTQRYSYARQYRSPSADRSHRYGGRNDRDRYMGYRGSRHRSPPRRYRSPPRGRVSSPRYRRRSRSASRSPVYRERGRGGGYSKSPIRSSSPPARKPRSHGDRARSVSRSHLSGSVSRSPPVHHPSPPDSPSVKHASDEKSQSASPALSLSGSPNRGGKKGLVSYGDGSPDSAGK</sequence>
<organism evidence="3">
    <name type="scientific">Zea mays</name>
    <name type="common">Maize</name>
    <dbReference type="NCBI Taxonomy" id="4577"/>
    <lineage>
        <taxon>Eukaryota</taxon>
        <taxon>Viridiplantae</taxon>
        <taxon>Streptophyta</taxon>
        <taxon>Embryophyta</taxon>
        <taxon>Tracheophyta</taxon>
        <taxon>Spermatophyta</taxon>
        <taxon>Magnoliopsida</taxon>
        <taxon>Liliopsida</taxon>
        <taxon>Poales</taxon>
        <taxon>Poaceae</taxon>
        <taxon>PACMAD clade</taxon>
        <taxon>Panicoideae</taxon>
        <taxon>Andropogonodae</taxon>
        <taxon>Andropogoneae</taxon>
        <taxon>Tripsacinae</taxon>
        <taxon>Zea</taxon>
    </lineage>
</organism>
<dbReference type="SMR" id="A0A1D6H3F1"/>
<dbReference type="ExpressionAtlas" id="A0A1D6H3F1">
    <property type="expression patterns" value="baseline and differential"/>
</dbReference>
<dbReference type="PRINTS" id="PR00153">
    <property type="entry name" value="CSAPPISMRASE"/>
</dbReference>
<feature type="region of interest" description="Disordered" evidence="2">
    <location>
        <begin position="239"/>
        <end position="859"/>
    </location>
</feature>
<dbReference type="InParanoid" id="A0A1D6H3F1"/>
<feature type="compositionally biased region" description="Basic residues" evidence="2">
    <location>
        <begin position="599"/>
        <end position="609"/>
    </location>
</feature>
<feature type="compositionally biased region" description="Basic residues" evidence="2">
    <location>
        <begin position="641"/>
        <end position="657"/>
    </location>
</feature>
<feature type="compositionally biased region" description="Basic residues" evidence="2">
    <location>
        <begin position="363"/>
        <end position="373"/>
    </location>
</feature>
<feature type="compositionally biased region" description="Acidic residues" evidence="2">
    <location>
        <begin position="284"/>
        <end position="299"/>
    </location>
</feature>
<dbReference type="InterPro" id="IPR029000">
    <property type="entry name" value="Cyclophilin-like_dom_sf"/>
</dbReference>
<feature type="compositionally biased region" description="Basic and acidic residues" evidence="2">
    <location>
        <begin position="700"/>
        <end position="717"/>
    </location>
</feature>
<feature type="compositionally biased region" description="Basic residues" evidence="2">
    <location>
        <begin position="260"/>
        <end position="277"/>
    </location>
</feature>
<comment type="similarity">
    <text evidence="1">Belongs to the cyclophilin-type PPIase family.</text>
</comment>
<evidence type="ECO:0000256" key="2">
    <source>
        <dbReference type="SAM" id="MobiDB-lite"/>
    </source>
</evidence>
<feature type="compositionally biased region" description="Polar residues" evidence="2">
    <location>
        <begin position="393"/>
        <end position="423"/>
    </location>
</feature>
<name>A0A1D6H3F1_MAIZE</name>
<dbReference type="GO" id="GO:0003755">
    <property type="term" value="F:peptidyl-prolyl cis-trans isomerase activity"/>
    <property type="evidence" value="ECO:0007669"/>
    <property type="project" value="InterPro"/>
</dbReference>
<feature type="compositionally biased region" description="Low complexity" evidence="2">
    <location>
        <begin position="579"/>
        <end position="598"/>
    </location>
</feature>
<feature type="compositionally biased region" description="Low complexity" evidence="2">
    <location>
        <begin position="300"/>
        <end position="312"/>
    </location>
</feature>
<dbReference type="STRING" id="4577.A0A1D6H3F1"/>
<dbReference type="SUPFAM" id="SSF50891">
    <property type="entry name" value="Cyclophilin-like"/>
    <property type="match status" value="1"/>
</dbReference>
<proteinExistence type="inferred from homology"/>
<feature type="compositionally biased region" description="Basic residues" evidence="2">
    <location>
        <begin position="317"/>
        <end position="355"/>
    </location>
</feature>
<feature type="compositionally biased region" description="Low complexity" evidence="2">
    <location>
        <begin position="469"/>
        <end position="483"/>
    </location>
</feature>
<dbReference type="PANTHER" id="PTHR11071">
    <property type="entry name" value="PEPTIDYL-PROLYL CIS-TRANS ISOMERASE"/>
    <property type="match status" value="1"/>
</dbReference>
<feature type="compositionally biased region" description="Low complexity" evidence="2">
    <location>
        <begin position="541"/>
        <end position="555"/>
    </location>
</feature>
<dbReference type="InterPro" id="IPR002130">
    <property type="entry name" value="Cyclophilin-type_PPIase_dom"/>
</dbReference>
<reference evidence="3" key="1">
    <citation type="submission" date="2015-12" db="EMBL/GenBank/DDBJ databases">
        <title>Update maize B73 reference genome by single molecule sequencing technologies.</title>
        <authorList>
            <consortium name="Maize Genome Sequencing Project"/>
            <person name="Ware D."/>
        </authorList>
    </citation>
    <scope>NUCLEOTIDE SEQUENCE</scope>
    <source>
        <tissue evidence="3">Seedling</tissue>
    </source>
</reference>
<dbReference type="PANTHER" id="PTHR11071:SF564">
    <property type="entry name" value="PPIASE CYCLOPHILIN-TYPE DOMAIN-CONTAINING PROTEIN"/>
    <property type="match status" value="1"/>
</dbReference>
<evidence type="ECO:0000313" key="3">
    <source>
        <dbReference type="EMBL" id="AQK69368.1"/>
    </source>
</evidence>
<protein>
    <submittedName>
        <fullName evidence="3">Peptidyl-prolyl cis-trans isomerase CYP95</fullName>
    </submittedName>
</protein>
<dbReference type="Gene3D" id="2.40.100.10">
    <property type="entry name" value="Cyclophilin-like"/>
    <property type="match status" value="1"/>
</dbReference>
<dbReference type="Pfam" id="PF00160">
    <property type="entry name" value="Pro_isomerase"/>
    <property type="match status" value="1"/>
</dbReference>
<feature type="compositionally biased region" description="Low complexity" evidence="2">
    <location>
        <begin position="660"/>
        <end position="675"/>
    </location>
</feature>
<dbReference type="EMBL" id="CM000781">
    <property type="protein sequence ID" value="AQK69368.1"/>
    <property type="molecule type" value="Genomic_DNA"/>
</dbReference>
<gene>
    <name evidence="3" type="ORF">ZEAMMB73_Zm00001d015729</name>
</gene>
<feature type="compositionally biased region" description="Low complexity" evidence="2">
    <location>
        <begin position="511"/>
        <end position="525"/>
    </location>
</feature>
<keyword evidence="3" id="KW-0413">Isomerase</keyword>
<accession>A0A1D6H3F1</accession>